<gene>
    <name evidence="2" type="ORF">OJ253_2018</name>
</gene>
<dbReference type="Proteomes" id="UP001067231">
    <property type="component" value="Unassembled WGS sequence"/>
</dbReference>
<name>A0A9D5DMH4_9CRYT</name>
<sequence length="253" mass="28646">MSRRRQKLNISKTSSSQNIQLLIVWTIFLGIVILFFHLIYKYCIKKVLEWISVVIGMNKSSVNNTNHGNFDSSTRVEERGSFGTVHREGGVHKSIQDASFKQSASNLIGGLDDSQFRVSMGFCFNKEASHLNQPKIKDSLQRLSSLTDFFLIVQVDTDQDEKIVLDYMNENGIFDAGLRRHRLLFCEKPESISSMARQLQANMHIDTNEENLQKLANRVPNVSIINLGDDGKGLCELVDSIENITTKKDSFIA</sequence>
<proteinExistence type="predicted"/>
<dbReference type="Pfam" id="PF22978">
    <property type="entry name" value="HAD_Pex22"/>
    <property type="match status" value="1"/>
</dbReference>
<keyword evidence="1" id="KW-0812">Transmembrane</keyword>
<keyword evidence="1" id="KW-1133">Transmembrane helix</keyword>
<comment type="caution">
    <text evidence="2">The sequence shown here is derived from an EMBL/GenBank/DDBJ whole genome shotgun (WGS) entry which is preliminary data.</text>
</comment>
<dbReference type="InterPro" id="IPR037485">
    <property type="entry name" value="PEX22"/>
</dbReference>
<keyword evidence="1" id="KW-0472">Membrane</keyword>
<accession>A0A9D5DMH4</accession>
<dbReference type="OrthoDB" id="77656at2759"/>
<feature type="transmembrane region" description="Helical" evidence="1">
    <location>
        <begin position="21"/>
        <end position="40"/>
    </location>
</feature>
<organism evidence="2">
    <name type="scientific">Cryptosporidium canis</name>
    <dbReference type="NCBI Taxonomy" id="195482"/>
    <lineage>
        <taxon>Eukaryota</taxon>
        <taxon>Sar</taxon>
        <taxon>Alveolata</taxon>
        <taxon>Apicomplexa</taxon>
        <taxon>Conoidasida</taxon>
        <taxon>Coccidia</taxon>
        <taxon>Eucoccidiorida</taxon>
        <taxon>Eimeriorina</taxon>
        <taxon>Cryptosporidiidae</taxon>
        <taxon>Cryptosporidium</taxon>
    </lineage>
</organism>
<reference evidence="2" key="1">
    <citation type="submission" date="2022-10" db="EMBL/GenBank/DDBJ databases">
        <title>Adaptive evolution leads to modifications in subtelomeric GC content in a zoonotic Cryptosporidium species.</title>
        <authorList>
            <person name="Li J."/>
            <person name="Feng Y."/>
            <person name="Xiao L."/>
        </authorList>
    </citation>
    <scope>NUCLEOTIDE SEQUENCE</scope>
    <source>
        <strain evidence="2">33844</strain>
    </source>
</reference>
<evidence type="ECO:0000313" key="2">
    <source>
        <dbReference type="EMBL" id="KAJ1608250.1"/>
    </source>
</evidence>
<evidence type="ECO:0000256" key="1">
    <source>
        <dbReference type="SAM" id="Phobius"/>
    </source>
</evidence>
<protein>
    <submittedName>
        <fullName evidence="2">Signal peptide-containing protein</fullName>
    </submittedName>
</protein>
<dbReference type="PANTHER" id="PTHR34126">
    <property type="entry name" value="PEROXISOME BIOGENESIS PROTEIN 22"/>
    <property type="match status" value="1"/>
</dbReference>
<dbReference type="EMBL" id="JAPCXC010000046">
    <property type="protein sequence ID" value="KAJ1608250.1"/>
    <property type="molecule type" value="Genomic_DNA"/>
</dbReference>
<dbReference type="AlphaFoldDB" id="A0A9D5DMH4"/>
<dbReference type="GO" id="GO:0007031">
    <property type="term" value="P:peroxisome organization"/>
    <property type="evidence" value="ECO:0007669"/>
    <property type="project" value="InterPro"/>
</dbReference>
<dbReference type="PANTHER" id="PTHR34126:SF1">
    <property type="entry name" value="PEROXISOME BIOGENESIS PROTEIN 22"/>
    <property type="match status" value="1"/>
</dbReference>